<dbReference type="EMBL" id="JARKIK010000005">
    <property type="protein sequence ID" value="KAK8752228.1"/>
    <property type="molecule type" value="Genomic_DNA"/>
</dbReference>
<gene>
    <name evidence="2" type="ORF">OTU49_012606</name>
</gene>
<keyword evidence="3" id="KW-1185">Reference proteome</keyword>
<sequence>LVMESKTSSLLSSTNVVLGDAAARERLKPPPSCINSDRKKIALGTATKSSCSDLDSIVIKRRSSENSELSPSNKVQRLSEEEESQLKRKETEIPQKQLKKMKLLNGQEKSTSDNVSSKDEKKLKSERKLISWP</sequence>
<feature type="compositionally biased region" description="Basic and acidic residues" evidence="1">
    <location>
        <begin position="116"/>
        <end position="133"/>
    </location>
</feature>
<feature type="region of interest" description="Disordered" evidence="1">
    <location>
        <begin position="61"/>
        <end position="133"/>
    </location>
</feature>
<protein>
    <submittedName>
        <fullName evidence="2">Uncharacterized protein</fullName>
    </submittedName>
</protein>
<dbReference type="Proteomes" id="UP001445076">
    <property type="component" value="Unassembled WGS sequence"/>
</dbReference>
<name>A0AAW0YKJ8_CHEQU</name>
<proteinExistence type="predicted"/>
<feature type="non-terminal residue" evidence="2">
    <location>
        <position position="1"/>
    </location>
</feature>
<feature type="compositionally biased region" description="Basic and acidic residues" evidence="1">
    <location>
        <begin position="84"/>
        <end position="93"/>
    </location>
</feature>
<dbReference type="AlphaFoldDB" id="A0AAW0YKJ8"/>
<feature type="compositionally biased region" description="Polar residues" evidence="1">
    <location>
        <begin position="66"/>
        <end position="76"/>
    </location>
</feature>
<reference evidence="2 3" key="1">
    <citation type="journal article" date="2024" name="BMC Genomics">
        <title>Genome assembly of redclaw crayfish (Cherax quadricarinatus) provides insights into its immune adaptation and hypoxia tolerance.</title>
        <authorList>
            <person name="Liu Z."/>
            <person name="Zheng J."/>
            <person name="Li H."/>
            <person name="Fang K."/>
            <person name="Wang S."/>
            <person name="He J."/>
            <person name="Zhou D."/>
            <person name="Weng S."/>
            <person name="Chi M."/>
            <person name="Gu Z."/>
            <person name="He J."/>
            <person name="Li F."/>
            <person name="Wang M."/>
        </authorList>
    </citation>
    <scope>NUCLEOTIDE SEQUENCE [LARGE SCALE GENOMIC DNA]</scope>
    <source>
        <strain evidence="2">ZL_2023a</strain>
    </source>
</reference>
<comment type="caution">
    <text evidence="2">The sequence shown here is derived from an EMBL/GenBank/DDBJ whole genome shotgun (WGS) entry which is preliminary data.</text>
</comment>
<accession>A0AAW0YKJ8</accession>
<evidence type="ECO:0000313" key="3">
    <source>
        <dbReference type="Proteomes" id="UP001445076"/>
    </source>
</evidence>
<organism evidence="2 3">
    <name type="scientific">Cherax quadricarinatus</name>
    <name type="common">Australian red claw crayfish</name>
    <dbReference type="NCBI Taxonomy" id="27406"/>
    <lineage>
        <taxon>Eukaryota</taxon>
        <taxon>Metazoa</taxon>
        <taxon>Ecdysozoa</taxon>
        <taxon>Arthropoda</taxon>
        <taxon>Crustacea</taxon>
        <taxon>Multicrustacea</taxon>
        <taxon>Malacostraca</taxon>
        <taxon>Eumalacostraca</taxon>
        <taxon>Eucarida</taxon>
        <taxon>Decapoda</taxon>
        <taxon>Pleocyemata</taxon>
        <taxon>Astacidea</taxon>
        <taxon>Parastacoidea</taxon>
        <taxon>Parastacidae</taxon>
        <taxon>Cherax</taxon>
    </lineage>
</organism>
<evidence type="ECO:0000256" key="1">
    <source>
        <dbReference type="SAM" id="MobiDB-lite"/>
    </source>
</evidence>
<evidence type="ECO:0000313" key="2">
    <source>
        <dbReference type="EMBL" id="KAK8752228.1"/>
    </source>
</evidence>